<dbReference type="SMART" id="SM00355">
    <property type="entry name" value="ZnF_C2H2"/>
    <property type="match status" value="10"/>
</dbReference>
<keyword evidence="3" id="KW-0479">Metal-binding</keyword>
<evidence type="ECO:0000256" key="7">
    <source>
        <dbReference type="ARBA" id="ARBA00023015"/>
    </source>
</evidence>
<keyword evidence="6" id="KW-0862">Zinc</keyword>
<dbReference type="SUPFAM" id="SSF57667">
    <property type="entry name" value="beta-beta-alpha zinc fingers"/>
    <property type="match status" value="5"/>
</dbReference>
<evidence type="ECO:0000256" key="9">
    <source>
        <dbReference type="ARBA" id="ARBA00023163"/>
    </source>
</evidence>
<evidence type="ECO:0000256" key="12">
    <source>
        <dbReference type="SAM" id="MobiDB-lite"/>
    </source>
</evidence>
<feature type="compositionally biased region" description="Basic and acidic residues" evidence="12">
    <location>
        <begin position="167"/>
        <end position="179"/>
    </location>
</feature>
<feature type="domain" description="C2H2-type" evidence="13">
    <location>
        <begin position="386"/>
        <end position="413"/>
    </location>
</feature>
<feature type="domain" description="C2H2-type" evidence="13">
    <location>
        <begin position="488"/>
        <end position="515"/>
    </location>
</feature>
<comment type="subcellular location">
    <subcellularLocation>
        <location evidence="1">Nucleus</location>
    </subcellularLocation>
</comment>
<gene>
    <name evidence="14" type="ORF">SNE40_004452</name>
</gene>
<proteinExistence type="inferred from homology"/>
<evidence type="ECO:0000256" key="5">
    <source>
        <dbReference type="ARBA" id="ARBA00022771"/>
    </source>
</evidence>
<evidence type="ECO:0000256" key="3">
    <source>
        <dbReference type="ARBA" id="ARBA00022723"/>
    </source>
</evidence>
<keyword evidence="4" id="KW-0677">Repeat</keyword>
<feature type="domain" description="C2H2-type" evidence="13">
    <location>
        <begin position="516"/>
        <end position="543"/>
    </location>
</feature>
<dbReference type="GO" id="GO:0000981">
    <property type="term" value="F:DNA-binding transcription factor activity, RNA polymerase II-specific"/>
    <property type="evidence" value="ECO:0007669"/>
    <property type="project" value="TreeGrafter"/>
</dbReference>
<dbReference type="PROSITE" id="PS00028">
    <property type="entry name" value="ZINC_FINGER_C2H2_1"/>
    <property type="match status" value="7"/>
</dbReference>
<dbReference type="PROSITE" id="PS50157">
    <property type="entry name" value="ZINC_FINGER_C2H2_2"/>
    <property type="match status" value="8"/>
</dbReference>
<evidence type="ECO:0000256" key="6">
    <source>
        <dbReference type="ARBA" id="ARBA00022833"/>
    </source>
</evidence>
<evidence type="ECO:0000256" key="4">
    <source>
        <dbReference type="ARBA" id="ARBA00022737"/>
    </source>
</evidence>
<feature type="domain" description="C2H2-type" evidence="13">
    <location>
        <begin position="460"/>
        <end position="487"/>
    </location>
</feature>
<dbReference type="GO" id="GO:0003677">
    <property type="term" value="F:DNA binding"/>
    <property type="evidence" value="ECO:0007669"/>
    <property type="project" value="UniProtKB-KW"/>
</dbReference>
<feature type="compositionally biased region" description="Basic and acidic residues" evidence="12">
    <location>
        <begin position="145"/>
        <end position="156"/>
    </location>
</feature>
<sequence length="710" mass="81872">MESCESKTELFLKFCIIVNKYPKVNDSKHTIMKNRKGKEIEEEPFLIKITYKKDATDIKGLTKSIRCKLIKLINKNMKNLINYEREEIMAEVIDDSKCSYHNKTLTNSRKTKSTTEKFRQIKVFQQINAANDLSINDNTRIDKEILPNSKNADDPAKVVSSLSTARDSNRDYDSNNGEDKSEEDEVNIYNKEDVTQDIAKPPIPPVSEKIKSTYTDKVSPNTLLTVKSNGSDEFRCEICERNLTTKGSLKRHISHQHALNKVRTFTCHKCKRVFNNLYSLNIHKQTHLNQLPSGKFSCQSCFKQFVSRSTYLVHARLGVCGPPAFSCDPCAKYFTQEKTFKIHMKRHAINTKNSDFDKRCNKCNQTFSSKNGFRKHSLKATCLSTFVCQKCNKTFKQQNLLKAHLQSHVSQNPDNGFRCTKCLRLFATQRGFNAHEKQCSTKQNIKPKENLSNLNKSSNYICEICGKNFTQSSSLHKHTRKHSTIRPYKCQQCGKCFYDQFGLQVHTRIHTGDKPYLCNVCGKSFISNSKLKRHIKSHDKQSTKSYGSESTVRNIETRIKKQQKDSSDYRHPVIRATEVISSQTVNMNLINNAMIGPTEVIPEYTKYDIPSPNKNYSTTDNCMTVPKEKLDYNTSTRYFTDTSFNEQIHLDNYFYNIPPPPYPGPSYIPNTDYNHDNVSDVNDYHLLEFNSYLPPYNMNNVSEHISMIQK</sequence>
<dbReference type="InterPro" id="IPR036236">
    <property type="entry name" value="Znf_C2H2_sf"/>
</dbReference>
<evidence type="ECO:0000256" key="2">
    <source>
        <dbReference type="ARBA" id="ARBA00006991"/>
    </source>
</evidence>
<evidence type="ECO:0000256" key="8">
    <source>
        <dbReference type="ARBA" id="ARBA00023125"/>
    </source>
</evidence>
<dbReference type="EMBL" id="JAZGQO010000003">
    <property type="protein sequence ID" value="KAK6188225.1"/>
    <property type="molecule type" value="Genomic_DNA"/>
</dbReference>
<feature type="domain" description="C2H2-type" evidence="13">
    <location>
        <begin position="325"/>
        <end position="352"/>
    </location>
</feature>
<reference evidence="14 15" key="1">
    <citation type="submission" date="2024-01" db="EMBL/GenBank/DDBJ databases">
        <title>The genome of the rayed Mediterranean limpet Patella caerulea (Linnaeus, 1758).</title>
        <authorList>
            <person name="Anh-Thu Weber A."/>
            <person name="Halstead-Nussloch G."/>
        </authorList>
    </citation>
    <scope>NUCLEOTIDE SEQUENCE [LARGE SCALE GENOMIC DNA]</scope>
    <source>
        <strain evidence="14">AATW-2023a</strain>
        <tissue evidence="14">Whole specimen</tissue>
    </source>
</reference>
<dbReference type="GO" id="GO:0005634">
    <property type="term" value="C:nucleus"/>
    <property type="evidence" value="ECO:0007669"/>
    <property type="project" value="UniProtKB-SubCell"/>
</dbReference>
<dbReference type="FunFam" id="3.30.160.60:FF:000446">
    <property type="entry name" value="Zinc finger protein"/>
    <property type="match status" value="1"/>
</dbReference>
<accession>A0AAN8K9D0</accession>
<dbReference type="Proteomes" id="UP001347796">
    <property type="component" value="Unassembled WGS sequence"/>
</dbReference>
<evidence type="ECO:0000256" key="10">
    <source>
        <dbReference type="ARBA" id="ARBA00023242"/>
    </source>
</evidence>
<keyword evidence="7" id="KW-0805">Transcription regulation</keyword>
<dbReference type="FunFam" id="3.30.160.60:FF:000755">
    <property type="entry name" value="zinc finger protein 174"/>
    <property type="match status" value="1"/>
</dbReference>
<feature type="domain" description="C2H2-type" evidence="13">
    <location>
        <begin position="417"/>
        <end position="447"/>
    </location>
</feature>
<comment type="similarity">
    <text evidence="2">Belongs to the krueppel C2H2-type zinc-finger protein family.</text>
</comment>
<evidence type="ECO:0000313" key="15">
    <source>
        <dbReference type="Proteomes" id="UP001347796"/>
    </source>
</evidence>
<dbReference type="Pfam" id="PF00096">
    <property type="entry name" value="zf-C2H2"/>
    <property type="match status" value="6"/>
</dbReference>
<dbReference type="InterPro" id="IPR013087">
    <property type="entry name" value="Znf_C2H2_type"/>
</dbReference>
<dbReference type="AlphaFoldDB" id="A0AAN8K9D0"/>
<dbReference type="PANTHER" id="PTHR24394">
    <property type="entry name" value="ZINC FINGER PROTEIN"/>
    <property type="match status" value="1"/>
</dbReference>
<keyword evidence="5 11" id="KW-0863">Zinc-finger</keyword>
<evidence type="ECO:0000256" key="1">
    <source>
        <dbReference type="ARBA" id="ARBA00004123"/>
    </source>
</evidence>
<name>A0AAN8K9D0_PATCE</name>
<dbReference type="FunFam" id="3.30.160.60:FF:000688">
    <property type="entry name" value="zinc finger protein 197 isoform X1"/>
    <property type="match status" value="1"/>
</dbReference>
<keyword evidence="15" id="KW-1185">Reference proteome</keyword>
<evidence type="ECO:0000313" key="14">
    <source>
        <dbReference type="EMBL" id="KAK6188225.1"/>
    </source>
</evidence>
<dbReference type="GO" id="GO:0008270">
    <property type="term" value="F:zinc ion binding"/>
    <property type="evidence" value="ECO:0007669"/>
    <property type="project" value="UniProtKB-KW"/>
</dbReference>
<feature type="region of interest" description="Disordered" evidence="12">
    <location>
        <begin position="145"/>
        <end position="185"/>
    </location>
</feature>
<protein>
    <recommendedName>
        <fullName evidence="13">C2H2-type domain-containing protein</fullName>
    </recommendedName>
</protein>
<dbReference type="PANTHER" id="PTHR24394:SF44">
    <property type="entry name" value="ZINC FINGER PROTEIN 271-LIKE"/>
    <property type="match status" value="1"/>
</dbReference>
<organism evidence="14 15">
    <name type="scientific">Patella caerulea</name>
    <name type="common">Rayed Mediterranean limpet</name>
    <dbReference type="NCBI Taxonomy" id="87958"/>
    <lineage>
        <taxon>Eukaryota</taxon>
        <taxon>Metazoa</taxon>
        <taxon>Spiralia</taxon>
        <taxon>Lophotrochozoa</taxon>
        <taxon>Mollusca</taxon>
        <taxon>Gastropoda</taxon>
        <taxon>Patellogastropoda</taxon>
        <taxon>Patelloidea</taxon>
        <taxon>Patellidae</taxon>
        <taxon>Patella</taxon>
    </lineage>
</organism>
<feature type="domain" description="C2H2-type" evidence="13">
    <location>
        <begin position="265"/>
        <end position="292"/>
    </location>
</feature>
<dbReference type="Gene3D" id="3.30.160.60">
    <property type="entry name" value="Classic Zinc Finger"/>
    <property type="match status" value="6"/>
</dbReference>
<evidence type="ECO:0000259" key="13">
    <source>
        <dbReference type="PROSITE" id="PS50157"/>
    </source>
</evidence>
<evidence type="ECO:0000256" key="11">
    <source>
        <dbReference type="PROSITE-ProRule" id="PRU00042"/>
    </source>
</evidence>
<keyword evidence="10" id="KW-0539">Nucleus</keyword>
<feature type="domain" description="C2H2-type" evidence="13">
    <location>
        <begin position="234"/>
        <end position="262"/>
    </location>
</feature>
<keyword evidence="8" id="KW-0238">DNA-binding</keyword>
<keyword evidence="9" id="KW-0804">Transcription</keyword>
<comment type="caution">
    <text evidence="14">The sequence shown here is derived from an EMBL/GenBank/DDBJ whole genome shotgun (WGS) entry which is preliminary data.</text>
</comment>